<dbReference type="Pfam" id="PF22483">
    <property type="entry name" value="Mu-transpos_C_2"/>
    <property type="match status" value="1"/>
</dbReference>
<dbReference type="InterPro" id="IPR012337">
    <property type="entry name" value="RNaseH-like_sf"/>
</dbReference>
<dbReference type="RefSeq" id="WP_178138640.1">
    <property type="nucleotide sequence ID" value="NZ_FQUL01000001.1"/>
</dbReference>
<accession>A0A1M4S4Y6</accession>
<dbReference type="Gene3D" id="3.30.420.10">
    <property type="entry name" value="Ribonuclease H-like superfamily/Ribonuclease H"/>
    <property type="match status" value="1"/>
</dbReference>
<proteinExistence type="inferred from homology"/>
<evidence type="ECO:0000256" key="1">
    <source>
        <dbReference type="ARBA" id="ARBA00009277"/>
    </source>
</evidence>
<gene>
    <name evidence="3" type="ORF">SAMN02745225_00014</name>
</gene>
<dbReference type="PANTHER" id="PTHR35004">
    <property type="entry name" value="TRANSPOSASE RV3428C-RELATED"/>
    <property type="match status" value="1"/>
</dbReference>
<evidence type="ECO:0000313" key="3">
    <source>
        <dbReference type="EMBL" id="SHE27077.1"/>
    </source>
</evidence>
<dbReference type="STRING" id="1121881.SAMN02745225_00014"/>
<reference evidence="4" key="1">
    <citation type="submission" date="2016-11" db="EMBL/GenBank/DDBJ databases">
        <authorList>
            <person name="Varghese N."/>
            <person name="Submissions S."/>
        </authorList>
    </citation>
    <scope>NUCLEOTIDE SEQUENCE [LARGE SCALE GENOMIC DNA]</scope>
    <source>
        <strain evidence="4">DSM 19514</strain>
    </source>
</reference>
<dbReference type="InterPro" id="IPR036397">
    <property type="entry name" value="RNaseH_sf"/>
</dbReference>
<dbReference type="PROSITE" id="PS50994">
    <property type="entry name" value="INTEGRASE"/>
    <property type="match status" value="1"/>
</dbReference>
<name>A0A1M4S4Y6_9ACTN</name>
<feature type="domain" description="Integrase catalytic" evidence="2">
    <location>
        <begin position="1"/>
        <end position="80"/>
    </location>
</feature>
<protein>
    <recommendedName>
        <fullName evidence="2">Integrase catalytic domain-containing protein</fullName>
    </recommendedName>
</protein>
<sequence length="155" mass="17657">MADLAILLGVSIKLCRVRRPETKGKVERGIRYAKENFRPAKTFSDLADLNEQALIWSSHANNRIHQSLCMIPNEAFLAERPQLGPLPERESLYGFEKRIRKVTADGFVPSAGVKYGVPWKYSRSQVEVLPKTRTVEIYSNGEFGPPRVLWRPGYL</sequence>
<dbReference type="GO" id="GO:0015074">
    <property type="term" value="P:DNA integration"/>
    <property type="evidence" value="ECO:0007669"/>
    <property type="project" value="InterPro"/>
</dbReference>
<dbReference type="GO" id="GO:0003676">
    <property type="term" value="F:nucleic acid binding"/>
    <property type="evidence" value="ECO:0007669"/>
    <property type="project" value="InterPro"/>
</dbReference>
<dbReference type="AlphaFoldDB" id="A0A1M4S4Y6"/>
<dbReference type="Proteomes" id="UP000184295">
    <property type="component" value="Unassembled WGS sequence"/>
</dbReference>
<comment type="similarity">
    <text evidence="1">Belongs to the transposase IS21/IS408/IS1162 family.</text>
</comment>
<dbReference type="InterPro" id="IPR054353">
    <property type="entry name" value="IstA-like_C"/>
</dbReference>
<dbReference type="SUPFAM" id="SSF53098">
    <property type="entry name" value="Ribonuclease H-like"/>
    <property type="match status" value="1"/>
</dbReference>
<evidence type="ECO:0000313" key="4">
    <source>
        <dbReference type="Proteomes" id="UP000184295"/>
    </source>
</evidence>
<keyword evidence="4" id="KW-1185">Reference proteome</keyword>
<organism evidence="3 4">
    <name type="scientific">Ferrithrix thermotolerans DSM 19514</name>
    <dbReference type="NCBI Taxonomy" id="1121881"/>
    <lineage>
        <taxon>Bacteria</taxon>
        <taxon>Bacillati</taxon>
        <taxon>Actinomycetota</taxon>
        <taxon>Acidimicrobiia</taxon>
        <taxon>Acidimicrobiales</taxon>
        <taxon>Acidimicrobiaceae</taxon>
        <taxon>Ferrithrix</taxon>
    </lineage>
</organism>
<dbReference type="EMBL" id="FQUL01000001">
    <property type="protein sequence ID" value="SHE27077.1"/>
    <property type="molecule type" value="Genomic_DNA"/>
</dbReference>
<dbReference type="InterPro" id="IPR001584">
    <property type="entry name" value="Integrase_cat-core"/>
</dbReference>
<evidence type="ECO:0000259" key="2">
    <source>
        <dbReference type="PROSITE" id="PS50994"/>
    </source>
</evidence>